<evidence type="ECO:0000313" key="1">
    <source>
        <dbReference type="EMBL" id="UDL15812.1"/>
    </source>
</evidence>
<dbReference type="Proteomes" id="UP000827768">
    <property type="component" value="Segment"/>
</dbReference>
<protein>
    <submittedName>
        <fullName evidence="1">Uncharacterized protein</fullName>
    </submittedName>
</protein>
<evidence type="ECO:0000313" key="3">
    <source>
        <dbReference type="Proteomes" id="UP000827768"/>
    </source>
</evidence>
<sequence length="123" mass="14023">MDINEIAKSIAASWDYAAMPEDWNKNEFARGQLEALSYLWPHPIEDQELWFEGTWLLARQVAWDNDYDGKLAAHAADIEVNMASGIEPGDTFEFDHEQIRQMLKEALIRGGNMKIPARPAFGN</sequence>
<dbReference type="RefSeq" id="YP_010755052.1">
    <property type="nucleotide sequence ID" value="NC_073468.1"/>
</dbReference>
<reference evidence="1" key="1">
    <citation type="submission" date="2021-09" db="EMBL/GenBank/DDBJ databases">
        <authorList>
            <person name="Andersen S.H."/>
            <person name="Beall E.A."/>
            <person name="Cappelle B."/>
            <person name="Falteisek K.J."/>
            <person name="Fenske B.A."/>
            <person name="Gansluckner N.W."/>
            <person name="Gilbertson S.M."/>
            <person name="Krings K.J."/>
            <person name="Mobeck M."/>
            <person name="Odeku J.O."/>
            <person name="Poncelet M.E."/>
            <person name="Rohr J.R."/>
            <person name="Rolands L."/>
            <person name="Whipple C.D."/>
            <person name="Whipple E.M."/>
            <person name="Spring A.M."/>
            <person name="Klyczek K."/>
            <person name="Garlena R.A."/>
            <person name="Russell D.A."/>
            <person name="Pope W.H."/>
            <person name="Jacobs-Sera D."/>
            <person name="Hatfull G.F."/>
        </authorList>
    </citation>
    <scope>NUCLEOTIDE SEQUENCE</scope>
</reference>
<proteinExistence type="predicted"/>
<dbReference type="KEGG" id="vg:80019661"/>
<accession>A0AAE9C2S5</accession>
<dbReference type="EMBL" id="OK040790">
    <property type="protein sequence ID" value="UDL15812.1"/>
    <property type="molecule type" value="Genomic_DNA"/>
</dbReference>
<dbReference type="EMBL" id="OK040790">
    <property type="protein sequence ID" value="UDL16072.1"/>
    <property type="molecule type" value="Genomic_DNA"/>
</dbReference>
<evidence type="ECO:0000313" key="2">
    <source>
        <dbReference type="EMBL" id="UDL16072.1"/>
    </source>
</evidence>
<name>A0AAE9C2S5_9CAUD</name>
<gene>
    <name evidence="1" type="primary">21</name>
    <name evidence="2" type="synonym">322</name>
    <name evidence="1" type="ORF">SEA_PUMPERNICKEL_21</name>
    <name evidence="2" type="ORF">SEA_PUMPERNICKEL_322</name>
</gene>
<dbReference type="GeneID" id="80019661"/>
<organism evidence="1 3">
    <name type="scientific">Microbacterium phage Pumpernickel</name>
    <dbReference type="NCBI Taxonomy" id="2885983"/>
    <lineage>
        <taxon>Viruses</taxon>
        <taxon>Duplodnaviria</taxon>
        <taxon>Heunggongvirae</taxon>
        <taxon>Uroviricota</taxon>
        <taxon>Caudoviricetes</taxon>
        <taxon>Pumpernickelvirus</taxon>
        <taxon>Pumpernickelvirus pumpernickel</taxon>
    </lineage>
</organism>
<keyword evidence="3" id="KW-1185">Reference proteome</keyword>